<keyword evidence="2" id="KW-1185">Reference proteome</keyword>
<dbReference type="AlphaFoldDB" id="A0A4Y7T7S1"/>
<organism evidence="1 2">
    <name type="scientific">Coprinellus micaceus</name>
    <name type="common">Glistening ink-cap mushroom</name>
    <name type="synonym">Coprinus micaceus</name>
    <dbReference type="NCBI Taxonomy" id="71717"/>
    <lineage>
        <taxon>Eukaryota</taxon>
        <taxon>Fungi</taxon>
        <taxon>Dikarya</taxon>
        <taxon>Basidiomycota</taxon>
        <taxon>Agaricomycotina</taxon>
        <taxon>Agaricomycetes</taxon>
        <taxon>Agaricomycetidae</taxon>
        <taxon>Agaricales</taxon>
        <taxon>Agaricineae</taxon>
        <taxon>Psathyrellaceae</taxon>
        <taxon>Coprinellus</taxon>
    </lineage>
</organism>
<accession>A0A4Y7T7S1</accession>
<name>A0A4Y7T7S1_COPMI</name>
<evidence type="ECO:0000313" key="2">
    <source>
        <dbReference type="Proteomes" id="UP000298030"/>
    </source>
</evidence>
<proteinExistence type="predicted"/>
<dbReference type="EMBL" id="QPFP01000026">
    <property type="protein sequence ID" value="TEB29642.1"/>
    <property type="molecule type" value="Genomic_DNA"/>
</dbReference>
<protein>
    <submittedName>
        <fullName evidence="1">Uncharacterized protein</fullName>
    </submittedName>
</protein>
<comment type="caution">
    <text evidence="1">The sequence shown here is derived from an EMBL/GenBank/DDBJ whole genome shotgun (WGS) entry which is preliminary data.</text>
</comment>
<dbReference type="Proteomes" id="UP000298030">
    <property type="component" value="Unassembled WGS sequence"/>
</dbReference>
<gene>
    <name evidence="1" type="ORF">FA13DRAFT_1815084</name>
</gene>
<sequence>MVVDRNSLVITVAVQAPCGQSIYIVPREAFLMRSESRRLHEVFNKPQLIINDAQGRCIGTHPHVLPGITEVEFDALLAVLLYGP</sequence>
<evidence type="ECO:0000313" key="1">
    <source>
        <dbReference type="EMBL" id="TEB29642.1"/>
    </source>
</evidence>
<reference evidence="1 2" key="1">
    <citation type="journal article" date="2019" name="Nat. Ecol. Evol.">
        <title>Megaphylogeny resolves global patterns of mushroom evolution.</title>
        <authorList>
            <person name="Varga T."/>
            <person name="Krizsan K."/>
            <person name="Foldi C."/>
            <person name="Dima B."/>
            <person name="Sanchez-Garcia M."/>
            <person name="Sanchez-Ramirez S."/>
            <person name="Szollosi G.J."/>
            <person name="Szarkandi J.G."/>
            <person name="Papp V."/>
            <person name="Albert L."/>
            <person name="Andreopoulos W."/>
            <person name="Angelini C."/>
            <person name="Antonin V."/>
            <person name="Barry K.W."/>
            <person name="Bougher N.L."/>
            <person name="Buchanan P."/>
            <person name="Buyck B."/>
            <person name="Bense V."/>
            <person name="Catcheside P."/>
            <person name="Chovatia M."/>
            <person name="Cooper J."/>
            <person name="Damon W."/>
            <person name="Desjardin D."/>
            <person name="Finy P."/>
            <person name="Geml J."/>
            <person name="Haridas S."/>
            <person name="Hughes K."/>
            <person name="Justo A."/>
            <person name="Karasinski D."/>
            <person name="Kautmanova I."/>
            <person name="Kiss B."/>
            <person name="Kocsube S."/>
            <person name="Kotiranta H."/>
            <person name="LaButti K.M."/>
            <person name="Lechner B.E."/>
            <person name="Liimatainen K."/>
            <person name="Lipzen A."/>
            <person name="Lukacs Z."/>
            <person name="Mihaltcheva S."/>
            <person name="Morgado L.N."/>
            <person name="Niskanen T."/>
            <person name="Noordeloos M.E."/>
            <person name="Ohm R.A."/>
            <person name="Ortiz-Santana B."/>
            <person name="Ovrebo C."/>
            <person name="Racz N."/>
            <person name="Riley R."/>
            <person name="Savchenko A."/>
            <person name="Shiryaev A."/>
            <person name="Soop K."/>
            <person name="Spirin V."/>
            <person name="Szebenyi C."/>
            <person name="Tomsovsky M."/>
            <person name="Tulloss R.E."/>
            <person name="Uehling J."/>
            <person name="Grigoriev I.V."/>
            <person name="Vagvolgyi C."/>
            <person name="Papp T."/>
            <person name="Martin F.M."/>
            <person name="Miettinen O."/>
            <person name="Hibbett D.S."/>
            <person name="Nagy L.G."/>
        </authorList>
    </citation>
    <scope>NUCLEOTIDE SEQUENCE [LARGE SCALE GENOMIC DNA]</scope>
    <source>
        <strain evidence="1 2">FP101781</strain>
    </source>
</reference>